<evidence type="ECO:0000313" key="3">
    <source>
        <dbReference type="EMBL" id="KAK8099838.1"/>
    </source>
</evidence>
<evidence type="ECO:0000313" key="4">
    <source>
        <dbReference type="Proteomes" id="UP001392437"/>
    </source>
</evidence>
<sequence>MYYPRFKGTSDSRSPLNQPPGYEDIRLLLVEPARSDETRLSCRVEYHNTSEASWSAQWREFSSSLGRSVQASDRLEWRKTRPGAGRYIWGDYYALSYTWGNITDTVSISLDGHDFQVTRNLERALRNLRDSHMLPEGFLLWVDALCINQDDAQERAVQVARMQTIYTFAIDTVVFLGSGDPAVEAALRFINVTGGAWDDPLVLHAAIDEYLKEATMNIGKQIMALIDLPYWWRQWILQELVAGSDEKPLFYGTVQTTSKTLWQAFNQFERRNRHRLPRSAAFWDAVDKHPRHYNRPGDIRTFGEFGGPIGRRKFAFAGDGKTHMNTYQTLTTARKNSATNPRDFVYGLLGLVDKTISSQVKVDYQATVSDVYKDFAKIIIKTDQSLEILGQCDTFGSTSWVPRMNVNSPWYRHIHSEEEPPYNANAGKKAIFNFQLHPQGDPETPSLDLLHTKALIVDRLDGLSTANLESDFRDENKLYRGGYAEEIVPTSGSNANNAYSSDEALREALWRVAGGNRDVQGMIPAPDDFQLLLSAEILEGHYEFVEKGSPNSWANWVRKNHDMKIAGKTLVEYFRPAGLTNMSAAEREIRIKQTSKLEMSLLSYQAVHSLSC</sequence>
<evidence type="ECO:0000256" key="1">
    <source>
        <dbReference type="SAM" id="MobiDB-lite"/>
    </source>
</evidence>
<dbReference type="InterPro" id="IPR010730">
    <property type="entry name" value="HET"/>
</dbReference>
<organism evidence="3 4">
    <name type="scientific">Apiospora kogelbergensis</name>
    <dbReference type="NCBI Taxonomy" id="1337665"/>
    <lineage>
        <taxon>Eukaryota</taxon>
        <taxon>Fungi</taxon>
        <taxon>Dikarya</taxon>
        <taxon>Ascomycota</taxon>
        <taxon>Pezizomycotina</taxon>
        <taxon>Sordariomycetes</taxon>
        <taxon>Xylariomycetidae</taxon>
        <taxon>Amphisphaeriales</taxon>
        <taxon>Apiosporaceae</taxon>
        <taxon>Apiospora</taxon>
    </lineage>
</organism>
<feature type="domain" description="Heterokaryon incompatibility" evidence="2">
    <location>
        <begin position="92"/>
        <end position="239"/>
    </location>
</feature>
<gene>
    <name evidence="3" type="ORF">PG999_010212</name>
</gene>
<dbReference type="InterPro" id="IPR052895">
    <property type="entry name" value="HetReg/Transcr_Mod"/>
</dbReference>
<evidence type="ECO:0000259" key="2">
    <source>
        <dbReference type="Pfam" id="PF06985"/>
    </source>
</evidence>
<proteinExistence type="predicted"/>
<reference evidence="3 4" key="1">
    <citation type="submission" date="2023-01" db="EMBL/GenBank/DDBJ databases">
        <title>Analysis of 21 Apiospora genomes using comparative genomics revels a genus with tremendous synthesis potential of carbohydrate active enzymes and secondary metabolites.</title>
        <authorList>
            <person name="Sorensen T."/>
        </authorList>
    </citation>
    <scope>NUCLEOTIDE SEQUENCE [LARGE SCALE GENOMIC DNA]</scope>
    <source>
        <strain evidence="3 4">CBS 117206</strain>
    </source>
</reference>
<dbReference type="PANTHER" id="PTHR24148">
    <property type="entry name" value="ANKYRIN REPEAT DOMAIN-CONTAINING PROTEIN 39 HOMOLOG-RELATED"/>
    <property type="match status" value="1"/>
</dbReference>
<dbReference type="PANTHER" id="PTHR24148:SF64">
    <property type="entry name" value="HETEROKARYON INCOMPATIBILITY DOMAIN-CONTAINING PROTEIN"/>
    <property type="match status" value="1"/>
</dbReference>
<protein>
    <submittedName>
        <fullName evidence="3">HET-domain-containing protein</fullName>
    </submittedName>
</protein>
<comment type="caution">
    <text evidence="3">The sequence shown here is derived from an EMBL/GenBank/DDBJ whole genome shotgun (WGS) entry which is preliminary data.</text>
</comment>
<dbReference type="Pfam" id="PF06985">
    <property type="entry name" value="HET"/>
    <property type="match status" value="1"/>
</dbReference>
<feature type="region of interest" description="Disordered" evidence="1">
    <location>
        <begin position="1"/>
        <end position="20"/>
    </location>
</feature>
<keyword evidence="4" id="KW-1185">Reference proteome</keyword>
<dbReference type="Proteomes" id="UP001392437">
    <property type="component" value="Unassembled WGS sequence"/>
</dbReference>
<accession>A0AAW0QQV5</accession>
<dbReference type="AlphaFoldDB" id="A0AAW0QQV5"/>
<dbReference type="EMBL" id="JAQQWP010000009">
    <property type="protein sequence ID" value="KAK8099838.1"/>
    <property type="molecule type" value="Genomic_DNA"/>
</dbReference>
<name>A0AAW0QQV5_9PEZI</name>